<evidence type="ECO:0000256" key="2">
    <source>
        <dbReference type="ARBA" id="ARBA00022692"/>
    </source>
</evidence>
<accession>A0A836GS35</accession>
<evidence type="ECO:0000256" key="4">
    <source>
        <dbReference type="ARBA" id="ARBA00023136"/>
    </source>
</evidence>
<keyword evidence="2 5" id="KW-0812">Transmembrane</keyword>
<reference evidence="7" key="2">
    <citation type="journal article" date="2021" name="Sci. Data">
        <title>Chromosome-scale genome sequencing, assembly and annotation of six genomes from subfamily Leishmaniinae.</title>
        <authorList>
            <person name="Almutairi H."/>
            <person name="Urbaniak M.D."/>
            <person name="Bates M.D."/>
            <person name="Jariyapan N."/>
            <person name="Kwakye-Nuako G."/>
            <person name="Thomaz Soccol V."/>
            <person name="Al-Salem W.S."/>
            <person name="Dillon R.J."/>
            <person name="Bates P.A."/>
            <person name="Gatherer D."/>
        </authorList>
    </citation>
    <scope>NUCLEOTIDE SEQUENCE [LARGE SCALE GENOMIC DNA]</scope>
</reference>
<evidence type="ECO:0000256" key="5">
    <source>
        <dbReference type="SAM" id="Phobius"/>
    </source>
</evidence>
<evidence type="ECO:0000313" key="6">
    <source>
        <dbReference type="EMBL" id="KAG5468933.1"/>
    </source>
</evidence>
<evidence type="ECO:0008006" key="8">
    <source>
        <dbReference type="Google" id="ProtNLM"/>
    </source>
</evidence>
<reference evidence="7" key="1">
    <citation type="journal article" date="2021" name="Microbiol. Resour. Announc.">
        <title>LGAAP: Leishmaniinae Genome Assembly and Annotation Pipeline.</title>
        <authorList>
            <person name="Almutairi H."/>
            <person name="Urbaniak M.D."/>
            <person name="Bates M.D."/>
            <person name="Jariyapan N."/>
            <person name="Kwakye-Nuako G."/>
            <person name="Thomaz-Soccol V."/>
            <person name="Al-Salem W.S."/>
            <person name="Dillon R.J."/>
            <person name="Bates P.A."/>
            <person name="Gatherer D."/>
        </authorList>
    </citation>
    <scope>NUCLEOTIDE SEQUENCE [LARGE SCALE GENOMIC DNA]</scope>
</reference>
<keyword evidence="7" id="KW-1185">Reference proteome</keyword>
<evidence type="ECO:0000256" key="1">
    <source>
        <dbReference type="ARBA" id="ARBA00004141"/>
    </source>
</evidence>
<comment type="subcellular location">
    <subcellularLocation>
        <location evidence="1">Membrane</location>
        <topology evidence="1">Multi-pass membrane protein</topology>
    </subcellularLocation>
</comment>
<dbReference type="GeneID" id="92358292"/>
<dbReference type="InterPro" id="IPR018499">
    <property type="entry name" value="Tetraspanin/Peripherin"/>
</dbReference>
<feature type="transmembrane region" description="Helical" evidence="5">
    <location>
        <begin position="272"/>
        <end position="295"/>
    </location>
</feature>
<dbReference type="GO" id="GO:0016020">
    <property type="term" value="C:membrane"/>
    <property type="evidence" value="ECO:0007669"/>
    <property type="project" value="UniProtKB-SubCell"/>
</dbReference>
<sequence length="307" mass="33688">MSILDSARLLTEERQPSAPRAASAMDIEEDDVDWVSDVYRQLNGAPNPYRSTRWQQLKAYRVIIGLLSSVLSLFGAAIVVHFAGCLSSALSFFPVNCTSSGTLALVAGFIILLTGTIGCIVGCYCKRSFLLVCLAALLLFYAVLFGALVAYMSFSHLHDLDGLPEAWAKMVAAQPDVVCDVQNKLECAGFKKDECCRGVSFDEVHLGAAFMAPTVCYLEATNGTMFDIRTLEVALWPRTMCASQCSSENAKYDQACETVLKSLLTFRFYRLVFLPSSCTALFLILSGIAVASVLWKPRSGSYLRHRF</sequence>
<dbReference type="Proteomes" id="UP000674143">
    <property type="component" value="Unassembled WGS sequence"/>
</dbReference>
<gene>
    <name evidence="6" type="ORF">LSCM4_02326</name>
</gene>
<feature type="transmembrane region" description="Helical" evidence="5">
    <location>
        <begin position="129"/>
        <end position="154"/>
    </location>
</feature>
<dbReference type="EMBL" id="JAFHLR010000033">
    <property type="protein sequence ID" value="KAG5468933.1"/>
    <property type="molecule type" value="Genomic_DNA"/>
</dbReference>
<dbReference type="KEGG" id="loi:92358292"/>
<protein>
    <recommendedName>
        <fullName evidence="8">Tetraspanin family protein</fullName>
    </recommendedName>
</protein>
<keyword evidence="4 5" id="KW-0472">Membrane</keyword>
<feature type="transmembrane region" description="Helical" evidence="5">
    <location>
        <begin position="59"/>
        <end position="83"/>
    </location>
</feature>
<proteinExistence type="predicted"/>
<evidence type="ECO:0000256" key="3">
    <source>
        <dbReference type="ARBA" id="ARBA00022989"/>
    </source>
</evidence>
<dbReference type="Pfam" id="PF00335">
    <property type="entry name" value="Tetraspanin"/>
    <property type="match status" value="1"/>
</dbReference>
<feature type="transmembrane region" description="Helical" evidence="5">
    <location>
        <begin position="103"/>
        <end position="122"/>
    </location>
</feature>
<keyword evidence="3 5" id="KW-1133">Transmembrane helix</keyword>
<evidence type="ECO:0000313" key="7">
    <source>
        <dbReference type="Proteomes" id="UP000674143"/>
    </source>
</evidence>
<dbReference type="RefSeq" id="XP_067059910.1">
    <property type="nucleotide sequence ID" value="XM_067204358.1"/>
</dbReference>
<dbReference type="AlphaFoldDB" id="A0A836GS35"/>
<comment type="caution">
    <text evidence="6">The sequence shown here is derived from an EMBL/GenBank/DDBJ whole genome shotgun (WGS) entry which is preliminary data.</text>
</comment>
<organism evidence="6 7">
    <name type="scientific">Leishmania orientalis</name>
    <dbReference type="NCBI Taxonomy" id="2249476"/>
    <lineage>
        <taxon>Eukaryota</taxon>
        <taxon>Discoba</taxon>
        <taxon>Euglenozoa</taxon>
        <taxon>Kinetoplastea</taxon>
        <taxon>Metakinetoplastina</taxon>
        <taxon>Trypanosomatida</taxon>
        <taxon>Trypanosomatidae</taxon>
        <taxon>Leishmaniinae</taxon>
        <taxon>Leishmania</taxon>
    </lineage>
</organism>
<name>A0A836GS35_9TRYP</name>